<sequence length="943" mass="102554">MRCKKLVTYLLVGMIGVGQITPLQASILYKKTETQTVTKGATLTKEAVLTEAGWLDLYLLKANLFDENIALRPIESPVLGERQTVLQMVQNSGAVAGVNADFFGLVGNTPSFGPVVEEGEIKHAYHNGLVTDVGPGVNMGTFLIDNKENILLNYFSMGITLYADGQWLSSIRAYNKVGSTLSAPVIIDNTYLKNTLSIVTKFVGACTIVVENDRVVRQVGMGEAVDIPQDGYVILMDSSYYNKLKGSMAVGSIVEVKKDFYLNNEIATSVSDVKMAVGGGGLIMKGGEAYKGSTNVVSPNAKNPRTIVATTKKAGEVLLIGIDGRGASIGVTHNELINLLKGYGVQDAMYLDGGGSTTVVARSEGETTATVQNKPSEGALRKVVNGVGIFTTQPLGSLNELYIELERTCTFVEEPISFKVRGTDSNKNPVSLDTNQVVYSVTGIEGVFENNTFTPLTAGKGLIIADYQGIQVATEVQVHEAPVGLVVEPSKLQIDENSSKSVKVYGVDVEGYKIPISASKLHWETNNGAVQGVGNTISVTNKAIALLRAEYGNVSSEVEVIGGASVILGDSFEESGAKWGGDTSTVTGKVEHSKEVKYHGTQSIKMTYNLAKTNNRQTAFMSLMKPITVPTDAATINLWLYASNQKDAVKLQVEDSKGRKYYLKVSDSLTHNGWKYFSVPLPQGMQLPAKITRVYTVAPKVAEKRTSAIYVDHVSFTRGSRKTQGITLYDHYKFDPLYRSDLSGIEAGQQTLNIIGPTAINTLTLEESTKKTIGKELSKETNLVVQASNKNSELPITASLYSYRNKLETLDMNATKIMMVGSDSGSIRLTDSSAWAKMTKQINETSAKNIILITRVNPLTQFNDTREGMALHDVLKSKSEKDGTNIFVIFTGGNESEVRMEDGIRYIRLNGFESTTDNINDAMYLRFKIIGEDIYYTFNKLIK</sequence>
<evidence type="ECO:0000313" key="1">
    <source>
        <dbReference type="EMBL" id="PHV71286.1"/>
    </source>
</evidence>
<organism evidence="1 2">
    <name type="scientific">Sporanaerobium hydrogeniformans</name>
    <dbReference type="NCBI Taxonomy" id="3072179"/>
    <lineage>
        <taxon>Bacteria</taxon>
        <taxon>Bacillati</taxon>
        <taxon>Bacillota</taxon>
        <taxon>Clostridia</taxon>
        <taxon>Lachnospirales</taxon>
        <taxon>Lachnospiraceae</taxon>
        <taxon>Sporanaerobium</taxon>
    </lineage>
</organism>
<evidence type="ECO:0000313" key="2">
    <source>
        <dbReference type="Proteomes" id="UP000224460"/>
    </source>
</evidence>
<accession>A0AC61DF01</accession>
<comment type="caution">
    <text evidence="1">The sequence shown here is derived from an EMBL/GenBank/DDBJ whole genome shotgun (WGS) entry which is preliminary data.</text>
</comment>
<protein>
    <submittedName>
        <fullName evidence="1">Uncharacterized protein</fullName>
    </submittedName>
</protein>
<name>A0AC61DF01_9FIRM</name>
<gene>
    <name evidence="1" type="ORF">CS063_06235</name>
</gene>
<proteinExistence type="predicted"/>
<reference evidence="1" key="1">
    <citation type="submission" date="2017-10" db="EMBL/GenBank/DDBJ databases">
        <title>Genome sequence of cellulolytic Lachnospiraceae bacterium XHS1971 isolated from hotspring sediment.</title>
        <authorList>
            <person name="Vasudevan G."/>
            <person name="Joshi A.J."/>
            <person name="Hivarkar S."/>
            <person name="Lanjekar V.B."/>
            <person name="Dhakephalkar P.K."/>
            <person name="Dagar S."/>
        </authorList>
    </citation>
    <scope>NUCLEOTIDE SEQUENCE</scope>
    <source>
        <strain evidence="1">XHS1971</strain>
    </source>
</reference>
<dbReference type="EMBL" id="PEDL01000004">
    <property type="protein sequence ID" value="PHV71286.1"/>
    <property type="molecule type" value="Genomic_DNA"/>
</dbReference>
<keyword evidence="2" id="KW-1185">Reference proteome</keyword>
<dbReference type="Proteomes" id="UP000224460">
    <property type="component" value="Unassembled WGS sequence"/>
</dbReference>